<evidence type="ECO:0000313" key="13">
    <source>
        <dbReference type="EMBL" id="SUJ08782.1"/>
    </source>
</evidence>
<dbReference type="InterPro" id="IPR003754">
    <property type="entry name" value="4pyrrol_synth_uPrphyn_synth"/>
</dbReference>
<evidence type="ECO:0000256" key="10">
    <source>
        <dbReference type="NCBIfam" id="TIGR00212"/>
    </source>
</evidence>
<dbReference type="EC" id="2.5.1.61" evidence="6 10"/>
<evidence type="ECO:0000259" key="12">
    <source>
        <dbReference type="Pfam" id="PF02602"/>
    </source>
</evidence>
<dbReference type="PANTHER" id="PTHR11557">
    <property type="entry name" value="PORPHOBILINOGEN DEAMINASE"/>
    <property type="match status" value="1"/>
</dbReference>
<evidence type="ECO:0000256" key="1">
    <source>
        <dbReference type="ARBA" id="ARBA00001916"/>
    </source>
</evidence>
<dbReference type="SUPFAM" id="SSF54782">
    <property type="entry name" value="Porphobilinogen deaminase (hydroxymethylbilane synthase), C-terminal domain"/>
    <property type="match status" value="1"/>
</dbReference>
<evidence type="ECO:0000256" key="6">
    <source>
        <dbReference type="ARBA" id="ARBA00012655"/>
    </source>
</evidence>
<dbReference type="Gene3D" id="3.40.50.10090">
    <property type="match status" value="2"/>
</dbReference>
<dbReference type="EMBL" id="UGYW01000002">
    <property type="protein sequence ID" value="SUJ08782.1"/>
    <property type="molecule type" value="Genomic_DNA"/>
</dbReference>
<evidence type="ECO:0000259" key="11">
    <source>
        <dbReference type="Pfam" id="PF01379"/>
    </source>
</evidence>
<proteinExistence type="inferred from homology"/>
<evidence type="ECO:0000256" key="8">
    <source>
        <dbReference type="ARBA" id="ARBA00023244"/>
    </source>
</evidence>
<dbReference type="Gene3D" id="3.40.190.10">
    <property type="entry name" value="Periplasmic binding protein-like II"/>
    <property type="match status" value="2"/>
</dbReference>
<comment type="cofactor">
    <cofactor evidence="1">
        <name>dipyrromethane</name>
        <dbReference type="ChEBI" id="CHEBI:60342"/>
    </cofactor>
</comment>
<dbReference type="NCBIfam" id="TIGR00212">
    <property type="entry name" value="hemC"/>
    <property type="match status" value="1"/>
</dbReference>
<name>A0A380BZ60_SPHSI</name>
<keyword evidence="7 13" id="KW-0808">Transferase</keyword>
<evidence type="ECO:0000256" key="3">
    <source>
        <dbReference type="ARBA" id="ARBA00004735"/>
    </source>
</evidence>
<comment type="similarity">
    <text evidence="4">Belongs to the HMBS family.</text>
</comment>
<dbReference type="GO" id="GO:0004418">
    <property type="term" value="F:hydroxymethylbilane synthase activity"/>
    <property type="evidence" value="ECO:0007669"/>
    <property type="project" value="UniProtKB-UniRule"/>
</dbReference>
<dbReference type="InterPro" id="IPR036803">
    <property type="entry name" value="Porphobilinogen_deaminase_C_sf"/>
</dbReference>
<protein>
    <recommendedName>
        <fullName evidence="6 10">Hydroxymethylbilane synthase</fullName>
        <ecNumber evidence="6 10">2.5.1.61</ecNumber>
    </recommendedName>
</protein>
<organism evidence="13 14">
    <name type="scientific">Sphingobacterium spiritivorum</name>
    <name type="common">Flavobacterium spiritivorum</name>
    <dbReference type="NCBI Taxonomy" id="258"/>
    <lineage>
        <taxon>Bacteria</taxon>
        <taxon>Pseudomonadati</taxon>
        <taxon>Bacteroidota</taxon>
        <taxon>Sphingobacteriia</taxon>
        <taxon>Sphingobacteriales</taxon>
        <taxon>Sphingobacteriaceae</taxon>
        <taxon>Sphingobacterium</taxon>
    </lineage>
</organism>
<feature type="domain" description="Tetrapyrrole biosynthesis uroporphyrinogen III synthase" evidence="12">
    <location>
        <begin position="320"/>
        <end position="519"/>
    </location>
</feature>
<feature type="domain" description="Porphobilinogen deaminase N-terminal" evidence="11">
    <location>
        <begin position="5"/>
        <end position="215"/>
    </location>
</feature>
<gene>
    <name evidence="13" type="primary">hemC</name>
    <name evidence="13" type="ORF">NCTC11388_01914</name>
</gene>
<dbReference type="SUPFAM" id="SSF69618">
    <property type="entry name" value="HemD-like"/>
    <property type="match status" value="1"/>
</dbReference>
<comment type="pathway">
    <text evidence="3">Porphyrin-containing compound metabolism; protoporphyrin-IX biosynthesis; coproporphyrinogen-III from 5-aminolevulinate: step 2/4.</text>
</comment>
<dbReference type="AlphaFoldDB" id="A0A380BZ60"/>
<dbReference type="GO" id="GO:0006783">
    <property type="term" value="P:heme biosynthetic process"/>
    <property type="evidence" value="ECO:0007669"/>
    <property type="project" value="TreeGrafter"/>
</dbReference>
<dbReference type="InterPro" id="IPR036108">
    <property type="entry name" value="4pyrrol_syn_uPrphyn_synt_sf"/>
</dbReference>
<comment type="function">
    <text evidence="2">Tetrapolymerization of the monopyrrole PBG into the hydroxymethylbilane pre-uroporphyrinogen in several discrete steps.</text>
</comment>
<accession>A0A380BZ60</accession>
<comment type="subunit">
    <text evidence="5">Monomer.</text>
</comment>
<comment type="catalytic activity">
    <reaction evidence="9">
        <text>4 porphobilinogen + H2O = hydroxymethylbilane + 4 NH4(+)</text>
        <dbReference type="Rhea" id="RHEA:13185"/>
        <dbReference type="ChEBI" id="CHEBI:15377"/>
        <dbReference type="ChEBI" id="CHEBI:28938"/>
        <dbReference type="ChEBI" id="CHEBI:57845"/>
        <dbReference type="ChEBI" id="CHEBI:58126"/>
        <dbReference type="EC" id="2.5.1.61"/>
    </reaction>
</comment>
<dbReference type="GO" id="GO:0004852">
    <property type="term" value="F:uroporphyrinogen-III synthase activity"/>
    <property type="evidence" value="ECO:0007669"/>
    <property type="project" value="InterPro"/>
</dbReference>
<dbReference type="PROSITE" id="PS00533">
    <property type="entry name" value="PORPHOBILINOGEN_DEAM"/>
    <property type="match status" value="1"/>
</dbReference>
<dbReference type="InterPro" id="IPR022417">
    <property type="entry name" value="Porphobilin_deaminase_N"/>
</dbReference>
<evidence type="ECO:0000256" key="2">
    <source>
        <dbReference type="ARBA" id="ARBA00002869"/>
    </source>
</evidence>
<dbReference type="FunFam" id="3.40.190.10:FF:000005">
    <property type="entry name" value="Porphobilinogen deaminase"/>
    <property type="match status" value="1"/>
</dbReference>
<evidence type="ECO:0000256" key="7">
    <source>
        <dbReference type="ARBA" id="ARBA00022679"/>
    </source>
</evidence>
<evidence type="ECO:0000256" key="9">
    <source>
        <dbReference type="ARBA" id="ARBA00048169"/>
    </source>
</evidence>
<dbReference type="PRINTS" id="PR00151">
    <property type="entry name" value="PORPHBDMNASE"/>
</dbReference>
<sequence>MNRKLIIGTRGSQLAMWQANHIKDRLAAAGIDSELKVIKTQGDIIQHLRLDKLEGKGFFTKELEEELLSSTIDLAVHSHKDLPTVNPPRLIIAAVSERESPAELLIVLKDCVDIKKRLSLKHNATVGTSSNRRKAQLLSLRPDLEFDDLRGNLQTRIQKLRDENYDAIILAKAGVERIDMDLSDFYVEEIPPVELIPAPAQGVLAIQIRESDQELFEALQVIHNKEVAEVIAVERKVLNLFDAGCHAPLGCYCRKSEGKYEAWTSVAETSDEFPDRLYIQRDSTEGMAEEIFAKFAKDRKLPSSIFISRDIDENTYFARAMAKHNIQLDARSLIRIYPIINKLDPFILKHVDWVFFASRNGIDHFFSLDPQLRKHTRIGVVGRGSEEALRKYDRVADFSGDDFGIHTDEIGLEFAKIANGQTVLFPRAKDSLETIQKAMSADTKIIDMPVYETVLDENVAATTAEVLIFTSPSNVEAYFIDNLIEPGQQIISIGKSTGAKIAEMGLPYVTPYSPDEIGLTEAIFGLKY</sequence>
<dbReference type="CDD" id="cd06578">
    <property type="entry name" value="HemD"/>
    <property type="match status" value="1"/>
</dbReference>
<evidence type="ECO:0000313" key="14">
    <source>
        <dbReference type="Proteomes" id="UP000254893"/>
    </source>
</evidence>
<dbReference type="InterPro" id="IPR000860">
    <property type="entry name" value="HemC"/>
</dbReference>
<dbReference type="Pfam" id="PF02602">
    <property type="entry name" value="HEM4"/>
    <property type="match status" value="1"/>
</dbReference>
<dbReference type="PANTHER" id="PTHR11557:SF0">
    <property type="entry name" value="PORPHOBILINOGEN DEAMINASE"/>
    <property type="match status" value="1"/>
</dbReference>
<keyword evidence="8" id="KW-0627">Porphyrin biosynthesis</keyword>
<dbReference type="Proteomes" id="UP000254893">
    <property type="component" value="Unassembled WGS sequence"/>
</dbReference>
<evidence type="ECO:0000256" key="5">
    <source>
        <dbReference type="ARBA" id="ARBA00011245"/>
    </source>
</evidence>
<dbReference type="SUPFAM" id="SSF53850">
    <property type="entry name" value="Periplasmic binding protein-like II"/>
    <property type="match status" value="1"/>
</dbReference>
<dbReference type="InterPro" id="IPR022419">
    <property type="entry name" value="Porphobilin_deaminase_cofac_BS"/>
</dbReference>
<evidence type="ECO:0000256" key="4">
    <source>
        <dbReference type="ARBA" id="ARBA00005638"/>
    </source>
</evidence>
<dbReference type="Pfam" id="PF01379">
    <property type="entry name" value="Porphobil_deam"/>
    <property type="match status" value="1"/>
</dbReference>
<reference evidence="13 14" key="1">
    <citation type="submission" date="2018-06" db="EMBL/GenBank/DDBJ databases">
        <authorList>
            <consortium name="Pathogen Informatics"/>
            <person name="Doyle S."/>
        </authorList>
    </citation>
    <scope>NUCLEOTIDE SEQUENCE [LARGE SCALE GENOMIC DNA]</scope>
    <source>
        <strain evidence="13 14">NCTC11388</strain>
    </source>
</reference>
<dbReference type="RefSeq" id="WP_115169943.1">
    <property type="nucleotide sequence ID" value="NZ_UGYW01000002.1"/>
</dbReference>
<dbReference type="GO" id="GO:0005737">
    <property type="term" value="C:cytoplasm"/>
    <property type="evidence" value="ECO:0007669"/>
    <property type="project" value="UniProtKB-UniRule"/>
</dbReference>